<proteinExistence type="predicted"/>
<protein>
    <submittedName>
        <fullName evidence="1">1768_t:CDS:1</fullName>
    </submittedName>
</protein>
<reference evidence="1" key="1">
    <citation type="submission" date="2021-06" db="EMBL/GenBank/DDBJ databases">
        <authorList>
            <person name="Kallberg Y."/>
            <person name="Tangrot J."/>
            <person name="Rosling A."/>
        </authorList>
    </citation>
    <scope>NUCLEOTIDE SEQUENCE</scope>
    <source>
        <strain evidence="1">UK204</strain>
    </source>
</reference>
<dbReference type="AlphaFoldDB" id="A0A9N9DML9"/>
<accession>A0A9N9DML9</accession>
<evidence type="ECO:0000313" key="1">
    <source>
        <dbReference type="EMBL" id="CAG8646448.1"/>
    </source>
</evidence>
<sequence>MSNNPSQLPADCLNEIFEYLEDDKISLHSCLLVDRLWCGVSVRILWRDVWTFKYTVPIQYRLVVPSQIFNTLIACLPNESKELLYKNGIFITTQAWKSLFNYASFCKNLSIREVDLMIRHSVEKQQNSTSHNVNFYKYLILQEILKMYMSQISSLKSLDYDLEISKTVQNILFTYFPGAKNCLSNLSVFSCDSNICSEFFFQLSQICQNIQSLTITFENVISNGLSDLISLQKNLRHVTLIAAYGGENDWTEIITSLARFPLTKLKIFGYDAYMPLSFLSTFTYLQEIILSYDDTDILDFHKLQYVEFPHLQILKFQYAFPKVEMLIKFLEINGKYLTEFYVGYHNNSLNLAVAKSCPNLKKLYLIFMKNELETLKLVFNSCQHLESIKIVCGAKYLREKEMLDVVSKYSPKNFYELKVDNYTQSKLLPEEFESFFTSWNDRKPQKSLSLIIVFVFNDDIGLYVNDENMKIIEKYRKLGVIRKLGTESFEEI</sequence>
<dbReference type="InterPro" id="IPR032675">
    <property type="entry name" value="LRR_dom_sf"/>
</dbReference>
<keyword evidence="2" id="KW-1185">Reference proteome</keyword>
<dbReference type="OrthoDB" id="2309836at2759"/>
<dbReference type="EMBL" id="CAJVPQ010004191">
    <property type="protein sequence ID" value="CAG8646448.1"/>
    <property type="molecule type" value="Genomic_DNA"/>
</dbReference>
<dbReference type="SUPFAM" id="SSF52047">
    <property type="entry name" value="RNI-like"/>
    <property type="match status" value="1"/>
</dbReference>
<gene>
    <name evidence="1" type="ORF">FCALED_LOCUS10836</name>
</gene>
<name>A0A9N9DML9_9GLOM</name>
<organism evidence="1 2">
    <name type="scientific">Funneliformis caledonium</name>
    <dbReference type="NCBI Taxonomy" id="1117310"/>
    <lineage>
        <taxon>Eukaryota</taxon>
        <taxon>Fungi</taxon>
        <taxon>Fungi incertae sedis</taxon>
        <taxon>Mucoromycota</taxon>
        <taxon>Glomeromycotina</taxon>
        <taxon>Glomeromycetes</taxon>
        <taxon>Glomerales</taxon>
        <taxon>Glomeraceae</taxon>
        <taxon>Funneliformis</taxon>
    </lineage>
</organism>
<comment type="caution">
    <text evidence="1">The sequence shown here is derived from an EMBL/GenBank/DDBJ whole genome shotgun (WGS) entry which is preliminary data.</text>
</comment>
<dbReference type="Proteomes" id="UP000789570">
    <property type="component" value="Unassembled WGS sequence"/>
</dbReference>
<evidence type="ECO:0000313" key="2">
    <source>
        <dbReference type="Proteomes" id="UP000789570"/>
    </source>
</evidence>
<dbReference type="Gene3D" id="3.80.10.10">
    <property type="entry name" value="Ribonuclease Inhibitor"/>
    <property type="match status" value="1"/>
</dbReference>